<reference evidence="8" key="4">
    <citation type="submission" date="2022-04" db="EMBL/GenBank/DDBJ databases">
        <authorList>
            <person name="Komine T."/>
            <person name="Fukano H."/>
            <person name="Wada S."/>
        </authorList>
    </citation>
    <scope>NUCLEOTIDE SEQUENCE</scope>
    <source>
        <strain evidence="8">NJB18185</strain>
    </source>
</reference>
<dbReference type="Proteomes" id="UP000245060">
    <property type="component" value="Unassembled WGS sequence"/>
</dbReference>
<keyword evidence="3" id="KW-0479">Metal-binding</keyword>
<keyword evidence="6" id="KW-0503">Monooxygenase</keyword>
<dbReference type="AlphaFoldDB" id="A0AA37PRJ6"/>
<keyword evidence="9" id="KW-1185">Reference proteome</keyword>
<dbReference type="InterPro" id="IPR002397">
    <property type="entry name" value="Cyt_P450_B"/>
</dbReference>
<comment type="caution">
    <text evidence="8">The sequence shown here is derived from an EMBL/GenBank/DDBJ whole genome shotgun (WGS) entry which is preliminary data.</text>
</comment>
<dbReference type="Proteomes" id="UP001139505">
    <property type="component" value="Unassembled WGS sequence"/>
</dbReference>
<dbReference type="GO" id="GO:0016705">
    <property type="term" value="F:oxidoreductase activity, acting on paired donors, with incorporation or reduction of molecular oxygen"/>
    <property type="evidence" value="ECO:0007669"/>
    <property type="project" value="InterPro"/>
</dbReference>
<name>A0AA37PRJ6_9MYCO</name>
<evidence type="ECO:0000256" key="6">
    <source>
        <dbReference type="ARBA" id="ARBA00023033"/>
    </source>
</evidence>
<dbReference type="PANTHER" id="PTHR46696:SF1">
    <property type="entry name" value="CYTOCHROME P450 YJIB-RELATED"/>
    <property type="match status" value="1"/>
</dbReference>
<evidence type="ECO:0000313" key="7">
    <source>
        <dbReference type="EMBL" id="GBG39594.1"/>
    </source>
</evidence>
<dbReference type="GO" id="GO:0005506">
    <property type="term" value="F:iron ion binding"/>
    <property type="evidence" value="ECO:0007669"/>
    <property type="project" value="InterPro"/>
</dbReference>
<keyword evidence="4" id="KW-0560">Oxidoreductase</keyword>
<evidence type="ECO:0000256" key="5">
    <source>
        <dbReference type="ARBA" id="ARBA00023004"/>
    </source>
</evidence>
<reference evidence="7" key="1">
    <citation type="journal article" date="2018" name="Genome Announc.">
        <title>Draft Genome Sequence of Mycobacterium montefiorense Isolated from Japanese Black Salamander (Hynobius nigrescens).</title>
        <authorList>
            <person name="Fukano H."/>
            <person name="Yoshida M."/>
            <person name="Shimizu A."/>
            <person name="Iwao H."/>
            <person name="Katayama Y."/>
            <person name="Omatsu T."/>
            <person name="Mizutani T."/>
            <person name="Kurata O."/>
            <person name="Wada S."/>
            <person name="Hoshino Y."/>
        </authorList>
    </citation>
    <scope>NUCLEOTIDE SEQUENCE</scope>
    <source>
        <strain evidence="7">BS</strain>
    </source>
</reference>
<gene>
    <name evidence="7" type="ORF">MmonteBS_39660</name>
    <name evidence="8" type="ORF">NJB18185_49320</name>
</gene>
<dbReference type="EMBL" id="BFCH01000020">
    <property type="protein sequence ID" value="GBG39594.1"/>
    <property type="molecule type" value="Genomic_DNA"/>
</dbReference>
<organism evidence="8 10">
    <name type="scientific">Mycobacterium montefiorense</name>
    <dbReference type="NCBI Taxonomy" id="154654"/>
    <lineage>
        <taxon>Bacteria</taxon>
        <taxon>Bacillati</taxon>
        <taxon>Actinomycetota</taxon>
        <taxon>Actinomycetes</taxon>
        <taxon>Mycobacteriales</taxon>
        <taxon>Mycobacteriaceae</taxon>
        <taxon>Mycobacterium</taxon>
        <taxon>Mycobacterium simiae complex</taxon>
    </lineage>
</organism>
<dbReference type="InterPro" id="IPR036396">
    <property type="entry name" value="Cyt_P450_sf"/>
</dbReference>
<evidence type="ECO:0000256" key="3">
    <source>
        <dbReference type="ARBA" id="ARBA00022723"/>
    </source>
</evidence>
<accession>A0AA37PRJ6</accession>
<dbReference type="SUPFAM" id="SSF48264">
    <property type="entry name" value="Cytochrome P450"/>
    <property type="match status" value="1"/>
</dbReference>
<dbReference type="GO" id="GO:0020037">
    <property type="term" value="F:heme binding"/>
    <property type="evidence" value="ECO:0007669"/>
    <property type="project" value="InterPro"/>
</dbReference>
<evidence type="ECO:0000313" key="8">
    <source>
        <dbReference type="EMBL" id="GKU75161.1"/>
    </source>
</evidence>
<keyword evidence="5" id="KW-0408">Iron</keyword>
<proteinExistence type="inferred from homology"/>
<reference evidence="9" key="2">
    <citation type="submission" date="2018-04" db="EMBL/GenBank/DDBJ databases">
        <title>Draft genome sequence of Mycobacterium montefiorense isolated from Japanese black salamander.</title>
        <authorList>
            <person name="Fukano H."/>
            <person name="Yoshida M."/>
            <person name="Shimizu A."/>
            <person name="Iwao H."/>
            <person name="Kurata O."/>
            <person name="Katayama Y."/>
            <person name="Omatsu T."/>
            <person name="Mizutani T."/>
            <person name="Wada S."/>
            <person name="Hoshino Y."/>
        </authorList>
    </citation>
    <scope>NUCLEOTIDE SEQUENCE [LARGE SCALE GENOMIC DNA]</scope>
    <source>
        <strain evidence="9">BS</strain>
    </source>
</reference>
<evidence type="ECO:0000313" key="10">
    <source>
        <dbReference type="Proteomes" id="UP001139505"/>
    </source>
</evidence>
<protein>
    <submittedName>
        <fullName evidence="8">Cytochrome P450</fullName>
    </submittedName>
</protein>
<dbReference type="EMBL" id="BQYH01000069">
    <property type="protein sequence ID" value="GKU75161.1"/>
    <property type="molecule type" value="Genomic_DNA"/>
</dbReference>
<dbReference type="PRINTS" id="PR00359">
    <property type="entry name" value="BP450"/>
</dbReference>
<dbReference type="Gene3D" id="1.10.630.10">
    <property type="entry name" value="Cytochrome P450"/>
    <property type="match status" value="2"/>
</dbReference>
<sequence length="307" mass="33219">MDLLPSSSYGPRWSLVNSHMQQQDPPEHARLRKLITTALTPHSVQKIQRDIIRIADELLDGVAVAAAAGGTVDLVQLYAMPLALRVISKLLGVPAGEAEDFRIRIEPLLTSTGAPILGAIEYIVADLLDGLIAQKRVRPEGDLFSALVHMSDGEEQLSHDELVSAGLLLVLAGYDTSVHLICNGIRALLRNTSQLMAVRTDPSLLCGAVQEFLRFENPLNVATARFTTETVYIGDVEIPPGQLVLVGLLRSNDGCLGAWLARLEGEIAIGRLLDRFGRITLVDNALLRYGERAVMPGLTTLPVRVGA</sequence>
<evidence type="ECO:0000256" key="1">
    <source>
        <dbReference type="ARBA" id="ARBA00010617"/>
    </source>
</evidence>
<reference evidence="8" key="3">
    <citation type="journal article" date="2022" name="Microbiol. Resour. Announc.">
        <title>Draft Genome Sequences of Eight Mycobacterium montefiorense Strains Isolated from Salamanders in Captivity.</title>
        <authorList>
            <person name="Komine T."/>
            <person name="Ihara H."/>
            <person name="Fukano H."/>
            <person name="Hoshino Y."/>
            <person name="Kurata O."/>
            <person name="Wada S."/>
        </authorList>
    </citation>
    <scope>NUCLEOTIDE SEQUENCE</scope>
    <source>
        <strain evidence="8">NJB18185</strain>
    </source>
</reference>
<evidence type="ECO:0000313" key="9">
    <source>
        <dbReference type="Proteomes" id="UP000245060"/>
    </source>
</evidence>
<evidence type="ECO:0000256" key="2">
    <source>
        <dbReference type="ARBA" id="ARBA00022617"/>
    </source>
</evidence>
<comment type="similarity">
    <text evidence="1">Belongs to the cytochrome P450 family.</text>
</comment>
<keyword evidence="2" id="KW-0349">Heme</keyword>
<dbReference type="GO" id="GO:0004497">
    <property type="term" value="F:monooxygenase activity"/>
    <property type="evidence" value="ECO:0007669"/>
    <property type="project" value="UniProtKB-KW"/>
</dbReference>
<dbReference type="PANTHER" id="PTHR46696">
    <property type="entry name" value="P450, PUTATIVE (EUROFUNG)-RELATED"/>
    <property type="match status" value="1"/>
</dbReference>
<evidence type="ECO:0000256" key="4">
    <source>
        <dbReference type="ARBA" id="ARBA00023002"/>
    </source>
</evidence>